<evidence type="ECO:0000256" key="7">
    <source>
        <dbReference type="SAM" id="MobiDB-lite"/>
    </source>
</evidence>
<organism evidence="9 10">
    <name type="scientific">Natronospirillum operosum</name>
    <dbReference type="NCBI Taxonomy" id="2759953"/>
    <lineage>
        <taxon>Bacteria</taxon>
        <taxon>Pseudomonadati</taxon>
        <taxon>Pseudomonadota</taxon>
        <taxon>Gammaproteobacteria</taxon>
        <taxon>Oceanospirillales</taxon>
        <taxon>Natronospirillaceae</taxon>
        <taxon>Natronospirillum</taxon>
    </lineage>
</organism>
<feature type="region of interest" description="Disordered" evidence="7">
    <location>
        <begin position="1254"/>
        <end position="1286"/>
    </location>
</feature>
<evidence type="ECO:0000256" key="6">
    <source>
        <dbReference type="ARBA" id="ARBA00023263"/>
    </source>
</evidence>
<feature type="region of interest" description="Disordered" evidence="7">
    <location>
        <begin position="169"/>
        <end position="192"/>
    </location>
</feature>
<keyword evidence="3" id="KW-1029">Fimbrium biogenesis</keyword>
<evidence type="ECO:0000256" key="5">
    <source>
        <dbReference type="ARBA" id="ARBA00022837"/>
    </source>
</evidence>
<comment type="subcellular location">
    <subcellularLocation>
        <location evidence="1">Fimbrium</location>
    </subcellularLocation>
</comment>
<evidence type="ECO:0000256" key="1">
    <source>
        <dbReference type="ARBA" id="ARBA00004561"/>
    </source>
</evidence>
<keyword evidence="10" id="KW-1185">Reference proteome</keyword>
<evidence type="ECO:0000313" key="9">
    <source>
        <dbReference type="EMBL" id="TGG91082.1"/>
    </source>
</evidence>
<dbReference type="Pfam" id="PF05567">
    <property type="entry name" value="T4P_PilY1"/>
    <property type="match status" value="1"/>
</dbReference>
<sequence>MSCFPAALHGGGETMVSQCGSKPVARTLLAAMTLSVSLAATSNELVDDIAQTPLFLDNVDVSGNLALVPSVEWPTINSVANIDTTYSPDTEFVGYFDSDKCYEYIYHADESERRFEPSGDASDRECNGEWSGNFLNWVATQTVDPFRKALTGGYRVRDTATTTWLEKARHDGQGGENIYPRRRLPETGNDSSIVRGATPFDANWIRFRVDGLDNRLRFHIQNNDVNSGTPYNPAQDALGDTNWTDQAYDVTVRVSVCDDTVGLESNCVQYDDGWKPEGLIQENAANIRYSVMGYLNDHDSQRDGGVLRARKKYVGPLMPVPGEGLVTNPNAEWDANTGVQFRNPDPDDADATSDAFNITIEDSGVINYINKFGQMTDKNHKSTDPVSELFYAAIRYMRGLTDVSSYSSMAGIPVNQRYDYADGFPVITDWEDLDDPVQFMCQPNVALGIGDVYTHRDKNLPGNNLYRSDEPSMPPEVAADDWINVISATNFVGQLEGIGNIGNNNSWTGRENSAYMAGLAYLANAGDLRPDMDGRQSMSTYWVDVLENQILEAPSRNQFFLATKYGGFDVPADFDPFDNDLDELEESWWHTNNETLVAFGGTNAGAEFERPDNYFLAGAAGQMVGALEEAFSRIISEMESNVAAVAVNSTRLDTDSVVFQAGFESSNWSGNLEAYDLDDPSEPAWQAAVTLNDQLPWQRNILTYRPDLEDARPFTWGNLSNDQREALNHSAGNVRDERSDDRVEWLRGEEGLAGFRSRTDINDQTNLLGDIVNSDPQYVGRPNFGYALLQDGPETSYSAFRISDEYRNRPNAVYVGANDGRLYGFDADSGEEYFSYIPGVLLEPELERDHSPLSRLMETRYEHRYFVDGTPTVSDAFVDGEWRTLLVGTMGGGGRAVFLIDVTDPSAVDDESVRWEFTHENLGYGVTNASLVRLYNERWAVVFGNGYGGDSGESSLFFVDAETGELIREVSSGVGDADNPNGMAAPYLTGWPERNRIASRAYVGDLEGNLWRLDLHSSPDNWEADRIFQATDPDGDPQPITSQAVGLPHPYIADTLILSFGTGSYFRRSDAGSVQVQTFYGLFDSDGSELDDDELQVQRIIWQEQDYEVGPDGETLVYAALRATSEGDAGEHGWRFELDYDDTNVGERVVSRPSVITSPGRYGVRFTTLIPDVDPCGTGRFGYVMELDMLSGSRPSRPVFDLDGDGQFDDEDTVTIPDPDDPNSTIEVPVSGVGGVSQGESLTTVQDEDGVEHIIQPIDPDGDGDPSPGMLGDPGTVGRIGWEQLR</sequence>
<feature type="compositionally biased region" description="Low complexity" evidence="7">
    <location>
        <begin position="1265"/>
        <end position="1274"/>
    </location>
</feature>
<evidence type="ECO:0000256" key="3">
    <source>
        <dbReference type="ARBA" id="ARBA00022558"/>
    </source>
</evidence>
<dbReference type="Gene3D" id="2.130.10.10">
    <property type="entry name" value="YVTN repeat-like/Quinoprotein amine dehydrogenase"/>
    <property type="match status" value="1"/>
</dbReference>
<dbReference type="InterPro" id="IPR011047">
    <property type="entry name" value="Quinoprotein_ADH-like_sf"/>
</dbReference>
<dbReference type="OrthoDB" id="7156875at2"/>
<keyword evidence="6" id="KW-0281">Fimbrium</keyword>
<accession>A0A4Z0W9I6</accession>
<feature type="domain" description="PilY1 beta-propeller" evidence="8">
    <location>
        <begin position="768"/>
        <end position="1087"/>
    </location>
</feature>
<dbReference type="SUPFAM" id="SSF50998">
    <property type="entry name" value="Quinoprotein alcohol dehydrogenase-like"/>
    <property type="match status" value="1"/>
</dbReference>
<dbReference type="Proteomes" id="UP000297475">
    <property type="component" value="Unassembled WGS sequence"/>
</dbReference>
<protein>
    <recommendedName>
        <fullName evidence="8">PilY1 beta-propeller domain-containing protein</fullName>
    </recommendedName>
</protein>
<dbReference type="EMBL" id="SRMF01000010">
    <property type="protein sequence ID" value="TGG91082.1"/>
    <property type="molecule type" value="Genomic_DNA"/>
</dbReference>
<keyword evidence="5" id="KW-0106">Calcium</keyword>
<evidence type="ECO:0000313" key="10">
    <source>
        <dbReference type="Proteomes" id="UP000297475"/>
    </source>
</evidence>
<reference evidence="9 10" key="1">
    <citation type="submission" date="2019-04" db="EMBL/GenBank/DDBJ databases">
        <title>Natronospirillum operosus gen. nov., sp. nov., a haloalkaliphilic satellite isolated from decaying biomass of laboratory culture of cyanobacterium Geitlerinema sp. and proposal of Natronospirillaceae fam. nov. and Saccharospirillaceae fam. nov.</title>
        <authorList>
            <person name="Kevbrin V."/>
            <person name="Boltyanskaya Y."/>
            <person name="Koziaeva V."/>
            <person name="Grouzdev D.S."/>
            <person name="Park M."/>
            <person name="Cho J."/>
        </authorList>
    </citation>
    <scope>NUCLEOTIDE SEQUENCE [LARGE SCALE GENOMIC DNA]</scope>
    <source>
        <strain evidence="9 10">G-116</strain>
    </source>
</reference>
<dbReference type="GO" id="GO:0009289">
    <property type="term" value="C:pilus"/>
    <property type="evidence" value="ECO:0007669"/>
    <property type="project" value="UniProtKB-SubCell"/>
</dbReference>
<evidence type="ECO:0000256" key="2">
    <source>
        <dbReference type="ARBA" id="ARBA00008387"/>
    </source>
</evidence>
<name>A0A4Z0W9I6_9GAMM</name>
<proteinExistence type="inferred from homology"/>
<dbReference type="InterPro" id="IPR008707">
    <property type="entry name" value="B-propeller_PilY1"/>
</dbReference>
<dbReference type="InterPro" id="IPR015943">
    <property type="entry name" value="WD40/YVTN_repeat-like_dom_sf"/>
</dbReference>
<comment type="similarity">
    <text evidence="2">Belongs to the PilY1 family.</text>
</comment>
<evidence type="ECO:0000256" key="4">
    <source>
        <dbReference type="ARBA" id="ARBA00022723"/>
    </source>
</evidence>
<evidence type="ECO:0000259" key="8">
    <source>
        <dbReference type="Pfam" id="PF05567"/>
    </source>
</evidence>
<gene>
    <name evidence="9" type="ORF">E4656_16955</name>
</gene>
<dbReference type="GO" id="GO:0046872">
    <property type="term" value="F:metal ion binding"/>
    <property type="evidence" value="ECO:0007669"/>
    <property type="project" value="UniProtKB-KW"/>
</dbReference>
<keyword evidence="4" id="KW-0479">Metal-binding</keyword>
<comment type="caution">
    <text evidence="9">The sequence shown here is derived from an EMBL/GenBank/DDBJ whole genome shotgun (WGS) entry which is preliminary data.</text>
</comment>